<accession>A0A9J6NUT9</accession>
<name>A0A9J6NUT9_9CLOT</name>
<sequence>MPIPTGSNDNYSHKTLNKPNNPNFDSSFDSIASNTVSKNVPLSNLNEKFIRQEKINEKMKETLNNIT</sequence>
<protein>
    <submittedName>
        <fullName evidence="2">Uncharacterized protein</fullName>
    </submittedName>
</protein>
<keyword evidence="3" id="KW-1185">Reference proteome</keyword>
<comment type="caution">
    <text evidence="2">The sequence shown here is derived from an EMBL/GenBank/DDBJ whole genome shotgun (WGS) entry which is preliminary data.</text>
</comment>
<dbReference type="RefSeq" id="WP_250857098.1">
    <property type="nucleotide sequence ID" value="NZ_JAGSOJ010000001.1"/>
</dbReference>
<proteinExistence type="predicted"/>
<evidence type="ECO:0000256" key="1">
    <source>
        <dbReference type="SAM" id="MobiDB-lite"/>
    </source>
</evidence>
<feature type="region of interest" description="Disordered" evidence="1">
    <location>
        <begin position="1"/>
        <end position="27"/>
    </location>
</feature>
<dbReference type="Proteomes" id="UP001056429">
    <property type="component" value="Unassembled WGS sequence"/>
</dbReference>
<gene>
    <name evidence="2" type="ORF">KDK92_00705</name>
</gene>
<evidence type="ECO:0000313" key="3">
    <source>
        <dbReference type="Proteomes" id="UP001056429"/>
    </source>
</evidence>
<evidence type="ECO:0000313" key="2">
    <source>
        <dbReference type="EMBL" id="MCM1988242.1"/>
    </source>
</evidence>
<organism evidence="2 3">
    <name type="scientific">Oceanirhabdus seepicola</name>
    <dbReference type="NCBI Taxonomy" id="2828781"/>
    <lineage>
        <taxon>Bacteria</taxon>
        <taxon>Bacillati</taxon>
        <taxon>Bacillota</taxon>
        <taxon>Clostridia</taxon>
        <taxon>Eubacteriales</taxon>
        <taxon>Clostridiaceae</taxon>
        <taxon>Oceanirhabdus</taxon>
    </lineage>
</organism>
<dbReference type="AlphaFoldDB" id="A0A9J6NUT9"/>
<dbReference type="EMBL" id="JAGSOJ010000001">
    <property type="protein sequence ID" value="MCM1988242.1"/>
    <property type="molecule type" value="Genomic_DNA"/>
</dbReference>
<reference evidence="2" key="2">
    <citation type="submission" date="2021-04" db="EMBL/GenBank/DDBJ databases">
        <authorList>
            <person name="Dong X."/>
        </authorList>
    </citation>
    <scope>NUCLEOTIDE SEQUENCE</scope>
    <source>
        <strain evidence="2">ZWT</strain>
    </source>
</reference>
<reference evidence="2" key="1">
    <citation type="journal article" date="2021" name="mSystems">
        <title>Bacteria and Archaea Synergistically Convert Glycine Betaine to Biogenic Methane in the Formosa Cold Seep of the South China Sea.</title>
        <authorList>
            <person name="Li L."/>
            <person name="Zhang W."/>
            <person name="Zhang S."/>
            <person name="Song L."/>
            <person name="Sun Q."/>
            <person name="Zhang H."/>
            <person name="Xiang H."/>
            <person name="Dong X."/>
        </authorList>
    </citation>
    <scope>NUCLEOTIDE SEQUENCE</scope>
    <source>
        <strain evidence="2">ZWT</strain>
    </source>
</reference>